<evidence type="ECO:0000256" key="6">
    <source>
        <dbReference type="ARBA" id="ARBA00022519"/>
    </source>
</evidence>
<keyword evidence="13 20" id="KW-0406">Ion transport</keyword>
<dbReference type="Gene3D" id="1.20.1510.10">
    <property type="entry name" value="Cation efflux protein transmembrane domain"/>
    <property type="match status" value="1"/>
</dbReference>
<gene>
    <name evidence="20 23" type="primary">fieF</name>
    <name evidence="23" type="ORF">ENKO_41890</name>
</gene>
<reference evidence="23" key="1">
    <citation type="submission" date="2021-04" db="EMBL/GenBank/DDBJ databases">
        <title>Difference and commonality of drug resistance evolution in various bacteria. and drug sensitivity profiles.</title>
        <authorList>
            <person name="Maeda T."/>
            <person name="Shibai A."/>
            <person name="Kawada K."/>
            <person name="Kotani H."/>
            <person name="Tarusawa Y."/>
            <person name="Tanabe K."/>
            <person name="Furusawa C."/>
        </authorList>
    </citation>
    <scope>NUCLEOTIDE SEQUENCE</scope>
    <source>
        <strain evidence="23">JCM 8580</strain>
    </source>
</reference>
<evidence type="ECO:0000313" key="24">
    <source>
        <dbReference type="Proteomes" id="UP000682928"/>
    </source>
</evidence>
<feature type="transmembrane region" description="Helical" evidence="20">
    <location>
        <begin position="12"/>
        <end position="33"/>
    </location>
</feature>
<feature type="transmembrane region" description="Helical" evidence="20">
    <location>
        <begin position="81"/>
        <end position="102"/>
    </location>
</feature>
<dbReference type="Gene3D" id="3.30.70.1350">
    <property type="entry name" value="Cation efflux protein, cytoplasmic domain"/>
    <property type="match status" value="1"/>
</dbReference>
<evidence type="ECO:0000259" key="21">
    <source>
        <dbReference type="Pfam" id="PF01545"/>
    </source>
</evidence>
<organism evidence="23 24">
    <name type="scientific">Enterobacter kobei</name>
    <dbReference type="NCBI Taxonomy" id="208224"/>
    <lineage>
        <taxon>Bacteria</taxon>
        <taxon>Pseudomonadati</taxon>
        <taxon>Pseudomonadota</taxon>
        <taxon>Gammaproteobacteria</taxon>
        <taxon>Enterobacterales</taxon>
        <taxon>Enterobacteriaceae</taxon>
        <taxon>Enterobacter</taxon>
        <taxon>Enterobacter cloacae complex</taxon>
    </lineage>
</organism>
<keyword evidence="12 20" id="KW-0408">Iron</keyword>
<dbReference type="PANTHER" id="PTHR43840:SF41">
    <property type="entry name" value="CATION-EFFLUX PUMP FIEF"/>
    <property type="match status" value="1"/>
</dbReference>
<keyword evidence="7 20" id="KW-0812">Transmembrane</keyword>
<keyword evidence="4 20" id="KW-1003">Cell membrane</keyword>
<evidence type="ECO:0000256" key="1">
    <source>
        <dbReference type="ARBA" id="ARBA00004651"/>
    </source>
</evidence>
<evidence type="ECO:0000256" key="11">
    <source>
        <dbReference type="ARBA" id="ARBA00022989"/>
    </source>
</evidence>
<proteinExistence type="inferred from homology"/>
<evidence type="ECO:0000313" key="23">
    <source>
        <dbReference type="EMBL" id="BCU57595.1"/>
    </source>
</evidence>
<comment type="function">
    <text evidence="20">Divalent metal cation transporter which exports Zn(2+), Cd(2+) and possibly Fe(2+). May be involved in zinc and iron detoxification by efflux.</text>
</comment>
<dbReference type="PANTHER" id="PTHR43840">
    <property type="entry name" value="MITOCHONDRIAL METAL TRANSPORTER 1-RELATED"/>
    <property type="match status" value="1"/>
</dbReference>
<evidence type="ECO:0000256" key="10">
    <source>
        <dbReference type="ARBA" id="ARBA00022906"/>
    </source>
</evidence>
<comment type="catalytic activity">
    <reaction evidence="17 20">
        <text>Cd(2+)(in) + H(+)(out) = Cd(2+)(out) + H(+)(in)</text>
        <dbReference type="Rhea" id="RHEA:28739"/>
        <dbReference type="ChEBI" id="CHEBI:15378"/>
        <dbReference type="ChEBI" id="CHEBI:48775"/>
    </reaction>
</comment>
<keyword evidence="8 20" id="KW-0479">Metal-binding</keyword>
<dbReference type="FunFam" id="1.20.1510.10:FF:000001">
    <property type="entry name" value="Ferrous-iron efflux pump FieF"/>
    <property type="match status" value="1"/>
</dbReference>
<dbReference type="InterPro" id="IPR002524">
    <property type="entry name" value="Cation_efflux"/>
</dbReference>
<keyword evidence="3" id="KW-0813">Transport</keyword>
<dbReference type="SUPFAM" id="SSF160240">
    <property type="entry name" value="Cation efflux protein cytoplasmic domain-like"/>
    <property type="match status" value="1"/>
</dbReference>
<evidence type="ECO:0000256" key="20">
    <source>
        <dbReference type="HAMAP-Rule" id="MF_01425"/>
    </source>
</evidence>
<feature type="binding site" evidence="20">
    <location>
        <position position="45"/>
    </location>
    <ligand>
        <name>Zn(2+)</name>
        <dbReference type="ChEBI" id="CHEBI:29105"/>
    </ligand>
</feature>
<keyword evidence="10 20" id="KW-0864">Zinc transport</keyword>
<dbReference type="GO" id="GO:0015086">
    <property type="term" value="F:cadmium ion transmembrane transporter activity"/>
    <property type="evidence" value="ECO:0007669"/>
    <property type="project" value="UniProtKB-UniRule"/>
</dbReference>
<evidence type="ECO:0000256" key="19">
    <source>
        <dbReference type="ARBA" id="ARBA00072262"/>
    </source>
</evidence>
<dbReference type="FunFam" id="3.30.70.1350:FF:000002">
    <property type="entry name" value="Ferrous-iron efflux pump FieF"/>
    <property type="match status" value="1"/>
</dbReference>
<sequence length="301" mass="32919">MNQSYGRLVSRAAVAATILASVLLLIKIVAWWHTGSVSILAALVDSLVDIAASLTNLLVVRYSLQPADDEHTFGHGKAESLAALAQSMFISGSALFLFLTGIQHLARPEPLNAPGIGVVVTVIALLSTVILVTFQRWVVRKTQSQAVRADMLHYQSDVMMNGAILIALGLSWYGWHRADALFALGIGVYILYSALRMGYEAVQSLLDRALPDIERQEIFEIVTRWPGVSGAHDLRTRQSGPTRFIQIHLEMDDNLPLVQAHLVAEQVEQAILQRFPGSDVIIHQDPCSVVPQEKGTSINAL</sequence>
<feature type="domain" description="Cation efflux protein transmembrane" evidence="21">
    <location>
        <begin position="14"/>
        <end position="206"/>
    </location>
</feature>
<dbReference type="NCBIfam" id="TIGR01297">
    <property type="entry name" value="CDF"/>
    <property type="match status" value="1"/>
</dbReference>
<keyword evidence="5 20" id="KW-0410">Iron transport</keyword>
<feature type="transmembrane region" description="Helical" evidence="20">
    <location>
        <begin position="181"/>
        <end position="199"/>
    </location>
</feature>
<dbReference type="HAMAP" id="MF_01425">
    <property type="entry name" value="Cation_efflux_FieF"/>
    <property type="match status" value="1"/>
</dbReference>
<feature type="binding site" evidence="20">
    <location>
        <position position="153"/>
    </location>
    <ligand>
        <name>Zn(2+)</name>
        <dbReference type="ChEBI" id="CHEBI:29105"/>
    </ligand>
</feature>
<evidence type="ECO:0000256" key="12">
    <source>
        <dbReference type="ARBA" id="ARBA00023004"/>
    </source>
</evidence>
<evidence type="ECO:0000256" key="13">
    <source>
        <dbReference type="ARBA" id="ARBA00023065"/>
    </source>
</evidence>
<dbReference type="AlphaFoldDB" id="A0AA86IX60"/>
<dbReference type="GO" id="GO:0005886">
    <property type="term" value="C:plasma membrane"/>
    <property type="evidence" value="ECO:0007669"/>
    <property type="project" value="UniProtKB-SubCell"/>
</dbReference>
<keyword evidence="14 20" id="KW-0472">Membrane</keyword>
<dbReference type="EMBL" id="AP024590">
    <property type="protein sequence ID" value="BCU57595.1"/>
    <property type="molecule type" value="Genomic_DNA"/>
</dbReference>
<evidence type="ECO:0000256" key="9">
    <source>
        <dbReference type="ARBA" id="ARBA00022833"/>
    </source>
</evidence>
<feature type="transmembrane region" description="Helical" evidence="20">
    <location>
        <begin position="158"/>
        <end position="175"/>
    </location>
</feature>
<evidence type="ECO:0000256" key="5">
    <source>
        <dbReference type="ARBA" id="ARBA00022496"/>
    </source>
</evidence>
<evidence type="ECO:0000256" key="7">
    <source>
        <dbReference type="ARBA" id="ARBA00022692"/>
    </source>
</evidence>
<dbReference type="InterPro" id="IPR036837">
    <property type="entry name" value="Cation_efflux_CTD_sf"/>
</dbReference>
<comment type="subunit">
    <text evidence="18">Homodimer. The subunits are held together in a parallel orientation through zinc binding at the interface of the cytoplasmic domains.</text>
</comment>
<accession>A0AA86IX60</accession>
<feature type="transmembrane region" description="Helical" evidence="20">
    <location>
        <begin position="39"/>
        <end position="60"/>
    </location>
</feature>
<evidence type="ECO:0000256" key="18">
    <source>
        <dbReference type="ARBA" id="ARBA00062926"/>
    </source>
</evidence>
<dbReference type="InterPro" id="IPR058533">
    <property type="entry name" value="Cation_efflux_TM"/>
</dbReference>
<name>A0AA86IX60_9ENTR</name>
<evidence type="ECO:0000256" key="16">
    <source>
        <dbReference type="ARBA" id="ARBA00047695"/>
    </source>
</evidence>
<protein>
    <recommendedName>
        <fullName evidence="19 20">Cation-efflux pump FieF</fullName>
    </recommendedName>
</protein>
<comment type="subcellular location">
    <subcellularLocation>
        <location evidence="20">Cell inner membrane</location>
        <topology evidence="20">Multi-pass membrane protein</topology>
    </subcellularLocation>
    <subcellularLocation>
        <location evidence="1">Cell membrane</location>
        <topology evidence="1">Multi-pass membrane protein</topology>
    </subcellularLocation>
</comment>
<feature type="binding site" evidence="20">
    <location>
        <position position="157"/>
    </location>
    <ligand>
        <name>Zn(2+)</name>
        <dbReference type="ChEBI" id="CHEBI:29105"/>
    </ligand>
</feature>
<comment type="catalytic activity">
    <reaction evidence="16 20">
        <text>Zn(2+)(in) + H(+)(out) = Zn(2+)(out) + H(+)(in)</text>
        <dbReference type="Rhea" id="RHEA:28839"/>
        <dbReference type="ChEBI" id="CHEBI:15378"/>
        <dbReference type="ChEBI" id="CHEBI:29105"/>
    </reaction>
</comment>
<evidence type="ECO:0000256" key="14">
    <source>
        <dbReference type="ARBA" id="ARBA00023136"/>
    </source>
</evidence>
<evidence type="ECO:0000256" key="15">
    <source>
        <dbReference type="ARBA" id="ARBA00035584"/>
    </source>
</evidence>
<dbReference type="Pfam" id="PF16916">
    <property type="entry name" value="ZT_dimer"/>
    <property type="match status" value="1"/>
</dbReference>
<feature type="transmembrane region" description="Helical" evidence="20">
    <location>
        <begin position="114"/>
        <end position="138"/>
    </location>
</feature>
<evidence type="ECO:0000256" key="4">
    <source>
        <dbReference type="ARBA" id="ARBA00022475"/>
    </source>
</evidence>
<comment type="catalytic activity">
    <reaction evidence="15 20">
        <text>Fe(2+)(in) + H(+)(out) = Fe(2+)(out) + H(+)(in)</text>
        <dbReference type="Rhea" id="RHEA:29439"/>
        <dbReference type="ChEBI" id="CHEBI:15378"/>
        <dbReference type="ChEBI" id="CHEBI:29033"/>
    </reaction>
</comment>
<dbReference type="GO" id="GO:0046872">
    <property type="term" value="F:metal ion binding"/>
    <property type="evidence" value="ECO:0007669"/>
    <property type="project" value="UniProtKB-KW"/>
</dbReference>
<dbReference type="GO" id="GO:0006882">
    <property type="term" value="P:intracellular zinc ion homeostasis"/>
    <property type="evidence" value="ECO:0007669"/>
    <property type="project" value="TreeGrafter"/>
</dbReference>
<dbReference type="GO" id="GO:0015093">
    <property type="term" value="F:ferrous iron transmembrane transporter activity"/>
    <property type="evidence" value="ECO:0007669"/>
    <property type="project" value="TreeGrafter"/>
</dbReference>
<feature type="binding site" evidence="20">
    <location>
        <position position="49"/>
    </location>
    <ligand>
        <name>Zn(2+)</name>
        <dbReference type="ChEBI" id="CHEBI:29105"/>
    </ligand>
</feature>
<feature type="domain" description="Cation efflux protein cytoplasmic" evidence="22">
    <location>
        <begin position="210"/>
        <end position="287"/>
    </location>
</feature>
<dbReference type="Pfam" id="PF01545">
    <property type="entry name" value="Cation_efflux"/>
    <property type="match status" value="1"/>
</dbReference>
<dbReference type="NCBIfam" id="NF007064">
    <property type="entry name" value="PRK09509.1"/>
    <property type="match status" value="1"/>
</dbReference>
<keyword evidence="9 20" id="KW-0862">Zinc</keyword>
<evidence type="ECO:0000256" key="3">
    <source>
        <dbReference type="ARBA" id="ARBA00022448"/>
    </source>
</evidence>
<dbReference type="InterPro" id="IPR027470">
    <property type="entry name" value="Cation_efflux_CTD"/>
</dbReference>
<comment type="similarity">
    <text evidence="2 20">Belongs to the cation diffusion facilitator (CDF) transporter (TC 2.A.4) family. FieF subfamily.</text>
</comment>
<evidence type="ECO:0000256" key="17">
    <source>
        <dbReference type="ARBA" id="ARBA00050984"/>
    </source>
</evidence>
<keyword evidence="6 20" id="KW-0997">Cell inner membrane</keyword>
<evidence type="ECO:0000256" key="8">
    <source>
        <dbReference type="ARBA" id="ARBA00022723"/>
    </source>
</evidence>
<evidence type="ECO:0000259" key="22">
    <source>
        <dbReference type="Pfam" id="PF16916"/>
    </source>
</evidence>
<keyword evidence="11 20" id="KW-1133">Transmembrane helix</keyword>
<dbReference type="InterPro" id="IPR050291">
    <property type="entry name" value="CDF_Transporter"/>
</dbReference>
<dbReference type="RefSeq" id="WP_088222146.1">
    <property type="nucleotide sequence ID" value="NZ_AP024590.1"/>
</dbReference>
<dbReference type="Proteomes" id="UP000682928">
    <property type="component" value="Chromosome"/>
</dbReference>
<dbReference type="GO" id="GO:0015341">
    <property type="term" value="F:zinc efflux antiporter activity"/>
    <property type="evidence" value="ECO:0007669"/>
    <property type="project" value="TreeGrafter"/>
</dbReference>
<dbReference type="InterPro" id="IPR023783">
    <property type="entry name" value="Cation_efflux_FieF"/>
</dbReference>
<dbReference type="InterPro" id="IPR027469">
    <property type="entry name" value="Cation_efflux_TMD_sf"/>
</dbReference>
<evidence type="ECO:0000256" key="2">
    <source>
        <dbReference type="ARBA" id="ARBA00010212"/>
    </source>
</evidence>
<dbReference type="SUPFAM" id="SSF161111">
    <property type="entry name" value="Cation efflux protein transmembrane domain-like"/>
    <property type="match status" value="1"/>
</dbReference>